<dbReference type="Gene3D" id="3.30.450.40">
    <property type="match status" value="1"/>
</dbReference>
<evidence type="ECO:0000313" key="2">
    <source>
        <dbReference type="EMBL" id="MBB5137915.1"/>
    </source>
</evidence>
<evidence type="ECO:0000313" key="3">
    <source>
        <dbReference type="Proteomes" id="UP000578449"/>
    </source>
</evidence>
<keyword evidence="3" id="KW-1185">Reference proteome</keyword>
<dbReference type="AlphaFoldDB" id="A0A840PPH1"/>
<gene>
    <name evidence="2" type="ORF">HNP84_007668</name>
</gene>
<proteinExistence type="predicted"/>
<accession>A0A840PPH1</accession>
<dbReference type="Pfam" id="PF01590">
    <property type="entry name" value="GAF"/>
    <property type="match status" value="1"/>
</dbReference>
<evidence type="ECO:0000259" key="1">
    <source>
        <dbReference type="Pfam" id="PF01590"/>
    </source>
</evidence>
<comment type="caution">
    <text evidence="2">The sequence shown here is derived from an EMBL/GenBank/DDBJ whole genome shotgun (WGS) entry which is preliminary data.</text>
</comment>
<name>A0A840PPH1_9ACTN</name>
<reference evidence="2 3" key="1">
    <citation type="submission" date="2020-08" db="EMBL/GenBank/DDBJ databases">
        <title>Genomic Encyclopedia of Type Strains, Phase IV (KMG-IV): sequencing the most valuable type-strain genomes for metagenomic binning, comparative biology and taxonomic classification.</title>
        <authorList>
            <person name="Goeker M."/>
        </authorList>
    </citation>
    <scope>NUCLEOTIDE SEQUENCE [LARGE SCALE GENOMIC DNA]</scope>
    <source>
        <strain evidence="2 3">DSM 45615</strain>
    </source>
</reference>
<feature type="domain" description="GAF" evidence="1">
    <location>
        <begin position="106"/>
        <end position="215"/>
    </location>
</feature>
<dbReference type="EMBL" id="JACHGN010000020">
    <property type="protein sequence ID" value="MBB5137915.1"/>
    <property type="molecule type" value="Genomic_DNA"/>
</dbReference>
<dbReference type="InterPro" id="IPR003018">
    <property type="entry name" value="GAF"/>
</dbReference>
<protein>
    <recommendedName>
        <fullName evidence="1">GAF domain-containing protein</fullName>
    </recommendedName>
</protein>
<dbReference type="InterPro" id="IPR029016">
    <property type="entry name" value="GAF-like_dom_sf"/>
</dbReference>
<dbReference type="Proteomes" id="UP000578449">
    <property type="component" value="Unassembled WGS sequence"/>
</dbReference>
<sequence length="525" mass="56769">MDAGQQLSTTQIATDTAGFAPLLAEVRHAVLSGDRAPAVPRSVVSESWLRCLRAGLDPDRQQSLSLVDPKTVLEIRAAHPLAQVLPLLRSTLLCVAEESLHVMVITDAEGHVLWMDGQREVRKLADRFQFVEGVTWTEDTVGTNAIGTALAIGGPVQIYAHEHYASGQHVWTCAAAPIRDPETDALLGVVDVSGPFQTIHPATSTLVTGAARLAEEHLRIRMLARDEGLRRRNMPHLDRLGGAPGALLSPSGRVLATSPAGWIDGRLAVPEEGGECLLPTGDLAVAEPVPGGFLVRPAEPGRPRGYRPALTLAFLGDGPPTAVFAGRSRPLTLRHAELLTMLALYPRGLTADQLAAHLYGDAGNPVTVRAEMHRLRGLLGGLVEAKPYRLAADVEADFVTVRRLLDEGRVTEVMAAYRGALLPMSDAPAVRAEREELTAAVRRAVIDRGDPAALLRWTELKDGREDLEALSRLLSRLPQADPRRAALIARHDRLSAQAEHEARLLRLRRAQAGPRAVPPRVRRLP</sequence>
<organism evidence="2 3">
    <name type="scientific">Thermocatellispora tengchongensis</name>
    <dbReference type="NCBI Taxonomy" id="1073253"/>
    <lineage>
        <taxon>Bacteria</taxon>
        <taxon>Bacillati</taxon>
        <taxon>Actinomycetota</taxon>
        <taxon>Actinomycetes</taxon>
        <taxon>Streptosporangiales</taxon>
        <taxon>Streptosporangiaceae</taxon>
        <taxon>Thermocatellispora</taxon>
    </lineage>
</organism>
<dbReference type="RefSeq" id="WP_185054792.1">
    <property type="nucleotide sequence ID" value="NZ_BAABIX010000002.1"/>
</dbReference>